<accession>A0ABW4NLX4</accession>
<dbReference type="Gene3D" id="2.60.300.12">
    <property type="entry name" value="HesB-like domain"/>
    <property type="match status" value="1"/>
</dbReference>
<evidence type="ECO:0000313" key="3">
    <source>
        <dbReference type="Proteomes" id="UP001597285"/>
    </source>
</evidence>
<dbReference type="Proteomes" id="UP001597285">
    <property type="component" value="Unassembled WGS sequence"/>
</dbReference>
<name>A0ABW4NLX4_9LACT</name>
<dbReference type="InterPro" id="IPR035903">
    <property type="entry name" value="HesB-like_dom_sf"/>
</dbReference>
<gene>
    <name evidence="2" type="ORF">ACFSBK_02835</name>
</gene>
<reference evidence="3" key="1">
    <citation type="journal article" date="2019" name="Int. J. Syst. Evol. Microbiol.">
        <title>The Global Catalogue of Microorganisms (GCM) 10K type strain sequencing project: providing services to taxonomists for standard genome sequencing and annotation.</title>
        <authorList>
            <consortium name="The Broad Institute Genomics Platform"/>
            <consortium name="The Broad Institute Genome Sequencing Center for Infectious Disease"/>
            <person name="Wu L."/>
            <person name="Ma J."/>
        </authorList>
    </citation>
    <scope>NUCLEOTIDE SEQUENCE [LARGE SCALE GENOMIC DNA]</scope>
    <source>
        <strain evidence="3">KCTC 42143</strain>
    </source>
</reference>
<evidence type="ECO:0000313" key="2">
    <source>
        <dbReference type="EMBL" id="MFD1798796.1"/>
    </source>
</evidence>
<dbReference type="SUPFAM" id="SSF89360">
    <property type="entry name" value="HesB-like domain"/>
    <property type="match status" value="1"/>
</dbReference>
<organism evidence="2 3">
    <name type="scientific">Carnobacterium antarcticum</name>
    <dbReference type="NCBI Taxonomy" id="2126436"/>
    <lineage>
        <taxon>Bacteria</taxon>
        <taxon>Bacillati</taxon>
        <taxon>Bacillota</taxon>
        <taxon>Bacilli</taxon>
        <taxon>Lactobacillales</taxon>
        <taxon>Carnobacteriaceae</taxon>
        <taxon>Carnobacterium</taxon>
    </lineage>
</organism>
<sequence>MFLEITEAAQQRISKAQTLNPGKLVVYYESRIGCICGNNGIFTLKLTQQEDPELDTTLASSLGDLPIQGWSLDFLDEQLTLNYQKEKNTLVLKGASGLINPNVLITDDTGSSVFLAVR</sequence>
<dbReference type="InterPro" id="IPR000361">
    <property type="entry name" value="ATAP_core_dom"/>
</dbReference>
<dbReference type="EMBL" id="JBHUFF010000008">
    <property type="protein sequence ID" value="MFD1798796.1"/>
    <property type="molecule type" value="Genomic_DNA"/>
</dbReference>
<dbReference type="Pfam" id="PF01521">
    <property type="entry name" value="Fe-S_biosyn"/>
    <property type="match status" value="1"/>
</dbReference>
<evidence type="ECO:0000259" key="1">
    <source>
        <dbReference type="Pfam" id="PF01521"/>
    </source>
</evidence>
<comment type="caution">
    <text evidence="2">The sequence shown here is derived from an EMBL/GenBank/DDBJ whole genome shotgun (WGS) entry which is preliminary data.</text>
</comment>
<protein>
    <submittedName>
        <fullName evidence="2">Iron-sulfur cluster biosynthesis family protein</fullName>
    </submittedName>
</protein>
<proteinExistence type="predicted"/>
<keyword evidence="3" id="KW-1185">Reference proteome</keyword>
<feature type="domain" description="Core" evidence="1">
    <location>
        <begin position="1"/>
        <end position="107"/>
    </location>
</feature>
<dbReference type="RefSeq" id="WP_058919200.1">
    <property type="nucleotide sequence ID" value="NZ_JBHSQC010000015.1"/>
</dbReference>